<accession>A0AAP4A7L4</accession>
<organism evidence="1 2">
    <name type="scientific">Paenibacillus polymyxa</name>
    <name type="common">Bacillus polymyxa</name>
    <dbReference type="NCBI Taxonomy" id="1406"/>
    <lineage>
        <taxon>Bacteria</taxon>
        <taxon>Bacillati</taxon>
        <taxon>Bacillota</taxon>
        <taxon>Bacilli</taxon>
        <taxon>Bacillales</taxon>
        <taxon>Paenibacillaceae</taxon>
        <taxon>Paenibacillus</taxon>
    </lineage>
</organism>
<dbReference type="Proteomes" id="UP001229409">
    <property type="component" value="Unassembled WGS sequence"/>
</dbReference>
<reference evidence="1" key="1">
    <citation type="submission" date="2023-04" db="EMBL/GenBank/DDBJ databases">
        <title>Uncovering the Secrets of Slow-Growing Bacteria in Tropical Savanna Soil through Cultivation and Genomic Analysis.</title>
        <authorList>
            <person name="Goncalves O.S."/>
            <person name="Santana M.F."/>
        </authorList>
    </citation>
    <scope>NUCLEOTIDE SEQUENCE</scope>
    <source>
        <strain evidence="1">ANTI</strain>
    </source>
</reference>
<evidence type="ECO:0000313" key="1">
    <source>
        <dbReference type="EMBL" id="MDH2334515.1"/>
    </source>
</evidence>
<name>A0AAP4A7L4_PAEPO</name>
<protein>
    <submittedName>
        <fullName evidence="1">Uncharacterized protein</fullName>
    </submittedName>
</protein>
<dbReference type="AlphaFoldDB" id="A0AAP4A7L4"/>
<dbReference type="EMBL" id="JARVWT010000021">
    <property type="protein sequence ID" value="MDH2334515.1"/>
    <property type="molecule type" value="Genomic_DNA"/>
</dbReference>
<evidence type="ECO:0000313" key="2">
    <source>
        <dbReference type="Proteomes" id="UP001229409"/>
    </source>
</evidence>
<sequence>MNVVIPSPQLNVKDALDQLSEDSLVCAGRINYELLMEYAAKGLFKKSEINRFRQLKNITTKYILTKLEKDEWMHKFFHKKQPNLRFL</sequence>
<proteinExistence type="predicted"/>
<comment type="caution">
    <text evidence="1">The sequence shown here is derived from an EMBL/GenBank/DDBJ whole genome shotgun (WGS) entry which is preliminary data.</text>
</comment>
<gene>
    <name evidence="1" type="ORF">QDS18_26940</name>
</gene>
<dbReference type="RefSeq" id="WP_197032092.1">
    <property type="nucleotide sequence ID" value="NZ_JARVWT010000021.1"/>
</dbReference>